<accession>A0A7L9FJ27</accession>
<dbReference type="AlphaFoldDB" id="A0A7L9FJ27"/>
<evidence type="ECO:0000313" key="1">
    <source>
        <dbReference type="EMBL" id="QOJ78795.1"/>
    </source>
</evidence>
<dbReference type="GeneID" id="59149953"/>
<dbReference type="Proteomes" id="UP000594121">
    <property type="component" value="Chromosome"/>
</dbReference>
<dbReference type="EMBL" id="CP062310">
    <property type="protein sequence ID" value="QOJ78795.1"/>
    <property type="molecule type" value="Genomic_DNA"/>
</dbReference>
<sequence length="98" mass="10758">MDVVVKPLNLGPRPHATFRVSAGGRAYTLYWSMRRVTYRVKAHYVVVEEEGTGKRYRLVVVEALRKLDVVYFAGDGAPPAGDEVGRVSAVVLNALRGG</sequence>
<evidence type="ECO:0000313" key="2">
    <source>
        <dbReference type="Proteomes" id="UP000594121"/>
    </source>
</evidence>
<gene>
    <name evidence="1" type="ORF">IG193_08615</name>
</gene>
<keyword evidence="2" id="KW-1185">Reference proteome</keyword>
<dbReference type="RefSeq" id="WP_192818767.1">
    <property type="nucleotide sequence ID" value="NZ_CP062310.1"/>
</dbReference>
<dbReference type="KEGG" id="thel:IG193_08615"/>
<protein>
    <submittedName>
        <fullName evidence="1">Uncharacterized protein</fullName>
    </submittedName>
</protein>
<dbReference type="InParanoid" id="A0A7L9FJ27"/>
<name>A0A7L9FJ27_9CREN</name>
<proteinExistence type="predicted"/>
<organism evidence="1 2">
    <name type="scientific">Infirmifilum lucidum</name>
    <dbReference type="NCBI Taxonomy" id="2776706"/>
    <lineage>
        <taxon>Archaea</taxon>
        <taxon>Thermoproteota</taxon>
        <taxon>Thermoprotei</taxon>
        <taxon>Thermofilales</taxon>
        <taxon>Thermofilaceae</taxon>
        <taxon>Infirmifilum</taxon>
    </lineage>
</organism>
<reference evidence="1 2" key="1">
    <citation type="submission" date="2020-10" db="EMBL/GenBank/DDBJ databases">
        <title>Thermofilum lucidum 3507LT sp. nov. a novel member of Thermofilaceae family isolated from Chile hot spring, and proposal of description order Thermofilales.</title>
        <authorList>
            <person name="Zayulina K.S."/>
            <person name="Elcheninov A.G."/>
            <person name="Toshchakov S.V."/>
            <person name="Kublanov I.V."/>
        </authorList>
    </citation>
    <scope>NUCLEOTIDE SEQUENCE [LARGE SCALE GENOMIC DNA]</scope>
    <source>
        <strain evidence="1 2">3507LT</strain>
    </source>
</reference>